<dbReference type="Proteomes" id="UP000247973">
    <property type="component" value="Unassembled WGS sequence"/>
</dbReference>
<proteinExistence type="predicted"/>
<evidence type="ECO:0000313" key="1">
    <source>
        <dbReference type="EMBL" id="PXV67356.1"/>
    </source>
</evidence>
<dbReference type="OrthoDB" id="9785181at2"/>
<accession>A0A2V3PRG0</accession>
<keyword evidence="2" id="KW-1185">Reference proteome</keyword>
<sequence length="207" mass="24979">MKKIESITKADRTIVQVGFNDDIRMDMQEKIKQLYRFISPAKDFSLYYPFEIDQLEDWKTILDWESISSNRQVKWSAEMIKKYQDKWYWFSLWSNQSILCWDAELLEEFKNKVVWDFILSTSIDWTKELHEKFEKYLPSHCNFDSIKKNSTDNRERFIKDSGVYNLSAVFNELYLYAKPIDDKEGIFILHDAIEEYLNSKISENLIK</sequence>
<comment type="caution">
    <text evidence="1">The sequence shown here is derived from an EMBL/GenBank/DDBJ whole genome shotgun (WGS) entry which is preliminary data.</text>
</comment>
<dbReference type="EMBL" id="QICL01000003">
    <property type="protein sequence ID" value="PXV67356.1"/>
    <property type="molecule type" value="Genomic_DNA"/>
</dbReference>
<name>A0A2V3PRG0_9BACT</name>
<dbReference type="RefSeq" id="WP_110309519.1">
    <property type="nucleotide sequence ID" value="NZ_QICL01000003.1"/>
</dbReference>
<reference evidence="1 2" key="1">
    <citation type="submission" date="2018-03" db="EMBL/GenBank/DDBJ databases">
        <title>Genomic Encyclopedia of Archaeal and Bacterial Type Strains, Phase II (KMG-II): from individual species to whole genera.</title>
        <authorList>
            <person name="Goeker M."/>
        </authorList>
    </citation>
    <scope>NUCLEOTIDE SEQUENCE [LARGE SCALE GENOMIC DNA]</scope>
    <source>
        <strain evidence="1 2">DSM 100214</strain>
    </source>
</reference>
<dbReference type="AlphaFoldDB" id="A0A2V3PRG0"/>
<protein>
    <submittedName>
        <fullName evidence="1">Uncharacterized protein</fullName>
    </submittedName>
</protein>
<evidence type="ECO:0000313" key="2">
    <source>
        <dbReference type="Proteomes" id="UP000247973"/>
    </source>
</evidence>
<organism evidence="1 2">
    <name type="scientific">Dysgonomonas alginatilytica</name>
    <dbReference type="NCBI Taxonomy" id="1605892"/>
    <lineage>
        <taxon>Bacteria</taxon>
        <taxon>Pseudomonadati</taxon>
        <taxon>Bacteroidota</taxon>
        <taxon>Bacteroidia</taxon>
        <taxon>Bacteroidales</taxon>
        <taxon>Dysgonomonadaceae</taxon>
        <taxon>Dysgonomonas</taxon>
    </lineage>
</organism>
<gene>
    <name evidence="1" type="ORF">CLV62_10329</name>
</gene>